<gene>
    <name evidence="1" type="ORF">WM2015_1411</name>
</gene>
<dbReference type="PANTHER" id="PTHR43628:SF1">
    <property type="entry name" value="CHITIN SYNTHASE REGULATORY FACTOR 2-RELATED"/>
    <property type="match status" value="1"/>
</dbReference>
<dbReference type="Gene3D" id="3.40.50.1460">
    <property type="match status" value="1"/>
</dbReference>
<dbReference type="Gene3D" id="1.25.40.10">
    <property type="entry name" value="Tetratricopeptide repeat domain"/>
    <property type="match status" value="1"/>
</dbReference>
<evidence type="ECO:0000313" key="1">
    <source>
        <dbReference type="EMBL" id="AKS41783.1"/>
    </source>
</evidence>
<sequence length="541" mass="60039">MGTPANPARHAAVLLSLGLTAAVMAQSPESREMEGFEAIDDLFVVDCLLPGEVRQMGRMTYLSPRIPIRTTAVDCRIRGGEYTAYSRADYRSALRVWQGRADEGDAEAQYMVGEIHEKGLGTEPDYAEAARWYRLAADQGHSRAMMSLAYFHEQGLGVEQDPVAALNWYRRASGLEENDLMFAAVARQRLDEQARALEGELTQARQEQDVLRGQVERLREELTAQAEQAAGASETIATLERLLVEASERVDDRSRQLAQIRGSQAELPSPEAIEPVPPELSRGRFSFGRYYALIVGLERYEHWDQLQSPHNDARRLAEILNQRYGFDTTLLLDASTREILSAINDLRERSSPEDNVLIYFAGHGQLLRADDAERRRGYWLPVNAETDRTTYWVPNSAINDHLALIDARSILVVADSCYGGAMSTDPASLLTGLDAPLSDALVELGLARPARYVLSSGGLHPVLDVGSGEHSVFARALIDVLESNEQLMREQDLFSAVSQRAEQISQQLPFAQRPELRPIRPAGHGAGSFFFVPRDFADSGD</sequence>
<dbReference type="InterPro" id="IPR011990">
    <property type="entry name" value="TPR-like_helical_dom_sf"/>
</dbReference>
<dbReference type="SUPFAM" id="SSF52129">
    <property type="entry name" value="Caspase-like"/>
    <property type="match status" value="1"/>
</dbReference>
<dbReference type="InterPro" id="IPR029030">
    <property type="entry name" value="Caspase-like_dom_sf"/>
</dbReference>
<reference evidence="1 2" key="1">
    <citation type="submission" date="2015-07" db="EMBL/GenBank/DDBJ databases">
        <authorList>
            <person name="Noorani M."/>
        </authorList>
    </citation>
    <scope>NUCLEOTIDE SEQUENCE [LARGE SCALE GENOMIC DNA]</scope>
    <source>
        <strain evidence="1 2">KCTC 42284</strain>
    </source>
</reference>
<dbReference type="AlphaFoldDB" id="A0A0K0XVS0"/>
<dbReference type="RefSeq" id="WP_082169539.1">
    <property type="nucleotide sequence ID" value="NZ_CP012154.1"/>
</dbReference>
<protein>
    <submittedName>
        <fullName evidence="1">TPR repeat, SEL1 subfamily protein</fullName>
    </submittedName>
</protein>
<dbReference type="PATRIC" id="fig|1579979.3.peg.1447"/>
<dbReference type="KEGG" id="wma:WM2015_1411"/>
<dbReference type="SUPFAM" id="SSF81901">
    <property type="entry name" value="HCP-like"/>
    <property type="match status" value="1"/>
</dbReference>
<name>A0A0K0XVS0_9GAMM</name>
<dbReference type="Pfam" id="PF08238">
    <property type="entry name" value="Sel1"/>
    <property type="match status" value="2"/>
</dbReference>
<accession>A0A0K0XVS0</accession>
<proteinExistence type="predicted"/>
<dbReference type="InterPro" id="IPR006597">
    <property type="entry name" value="Sel1-like"/>
</dbReference>
<dbReference type="InterPro" id="IPR011600">
    <property type="entry name" value="Pept_C14_caspase"/>
</dbReference>
<dbReference type="OrthoDB" id="6810016at2"/>
<dbReference type="STRING" id="1579979.WM2015_1411"/>
<dbReference type="SMART" id="SM00671">
    <property type="entry name" value="SEL1"/>
    <property type="match status" value="2"/>
</dbReference>
<dbReference type="InterPro" id="IPR052945">
    <property type="entry name" value="Mitotic_Regulator"/>
</dbReference>
<dbReference type="EMBL" id="CP012154">
    <property type="protein sequence ID" value="AKS41783.1"/>
    <property type="molecule type" value="Genomic_DNA"/>
</dbReference>
<dbReference type="GO" id="GO:0004197">
    <property type="term" value="F:cysteine-type endopeptidase activity"/>
    <property type="evidence" value="ECO:0007669"/>
    <property type="project" value="InterPro"/>
</dbReference>
<dbReference type="PANTHER" id="PTHR43628">
    <property type="entry name" value="ACTIVATOR OF C KINASE PROTEIN 1-RELATED"/>
    <property type="match status" value="1"/>
</dbReference>
<evidence type="ECO:0000313" key="2">
    <source>
        <dbReference type="Proteomes" id="UP000066624"/>
    </source>
</evidence>
<dbReference type="Pfam" id="PF00656">
    <property type="entry name" value="Peptidase_C14"/>
    <property type="match status" value="1"/>
</dbReference>
<keyword evidence="2" id="KW-1185">Reference proteome</keyword>
<dbReference type="Proteomes" id="UP000066624">
    <property type="component" value="Chromosome"/>
</dbReference>
<dbReference type="GO" id="GO:0006508">
    <property type="term" value="P:proteolysis"/>
    <property type="evidence" value="ECO:0007669"/>
    <property type="project" value="InterPro"/>
</dbReference>
<organism evidence="1 2">
    <name type="scientific">Wenzhouxiangella marina</name>
    <dbReference type="NCBI Taxonomy" id="1579979"/>
    <lineage>
        <taxon>Bacteria</taxon>
        <taxon>Pseudomonadati</taxon>
        <taxon>Pseudomonadota</taxon>
        <taxon>Gammaproteobacteria</taxon>
        <taxon>Chromatiales</taxon>
        <taxon>Wenzhouxiangellaceae</taxon>
        <taxon>Wenzhouxiangella</taxon>
    </lineage>
</organism>